<dbReference type="Gene3D" id="1.10.1740.10">
    <property type="match status" value="1"/>
</dbReference>
<dbReference type="Gene3D" id="1.10.10.10">
    <property type="entry name" value="Winged helix-like DNA-binding domain superfamily/Winged helix DNA-binding domain"/>
    <property type="match status" value="1"/>
</dbReference>
<dbReference type="InterPro" id="IPR039425">
    <property type="entry name" value="RNA_pol_sigma-70-like"/>
</dbReference>
<dbReference type="NCBIfam" id="TIGR02937">
    <property type="entry name" value="sigma70-ECF"/>
    <property type="match status" value="1"/>
</dbReference>
<dbReference type="EMBL" id="QJJU01000011">
    <property type="protein sequence ID" value="PXX07306.1"/>
    <property type="molecule type" value="Genomic_DNA"/>
</dbReference>
<dbReference type="InterPro" id="IPR013249">
    <property type="entry name" value="RNA_pol_sigma70_r4_t2"/>
</dbReference>
<gene>
    <name evidence="8" type="ORF">C8E89_11190</name>
</gene>
<dbReference type="PANTHER" id="PTHR43133">
    <property type="entry name" value="RNA POLYMERASE ECF-TYPE SIGMA FACTO"/>
    <property type="match status" value="1"/>
</dbReference>
<reference evidence="8 9" key="2">
    <citation type="submission" date="2018-06" db="EMBL/GenBank/DDBJ databases">
        <title>Sequencing of bacterial isolates from soil warming experiment in Harvard Forest, Massachusetts, USA.</title>
        <authorList>
            <person name="Deangelis K.PhD."/>
        </authorList>
    </citation>
    <scope>NUCLEOTIDE SEQUENCE [LARGE SCALE GENOMIC DNA]</scope>
    <source>
        <strain evidence="8 9">GAS496</strain>
    </source>
</reference>
<comment type="caution">
    <text evidence="8">The sequence shown here is derived from an EMBL/GenBank/DDBJ whole genome shotgun (WGS) entry which is preliminary data.</text>
</comment>
<keyword evidence="2" id="KW-0805">Transcription regulation</keyword>
<dbReference type="InterPro" id="IPR013324">
    <property type="entry name" value="RNA_pol_sigma_r3/r4-like"/>
</dbReference>
<dbReference type="GO" id="GO:0003677">
    <property type="term" value="F:DNA binding"/>
    <property type="evidence" value="ECO:0007669"/>
    <property type="project" value="UniProtKB-KW"/>
</dbReference>
<dbReference type="InterPro" id="IPR007627">
    <property type="entry name" value="RNA_pol_sigma70_r2"/>
</dbReference>
<dbReference type="AlphaFoldDB" id="A0A318HEC5"/>
<keyword evidence="4" id="KW-0238">DNA-binding</keyword>
<keyword evidence="9" id="KW-1185">Reference proteome</keyword>
<dbReference type="Pfam" id="PF04542">
    <property type="entry name" value="Sigma70_r2"/>
    <property type="match status" value="1"/>
</dbReference>
<dbReference type="Proteomes" id="UP000247781">
    <property type="component" value="Unassembled WGS sequence"/>
</dbReference>
<evidence type="ECO:0000256" key="3">
    <source>
        <dbReference type="ARBA" id="ARBA00023082"/>
    </source>
</evidence>
<evidence type="ECO:0000256" key="2">
    <source>
        <dbReference type="ARBA" id="ARBA00023015"/>
    </source>
</evidence>
<protein>
    <submittedName>
        <fullName evidence="8">RNA polymerase sigma-70 factor (TIGR02947 family)</fullName>
    </submittedName>
</protein>
<dbReference type="InterPro" id="IPR013325">
    <property type="entry name" value="RNA_pol_sigma_r2"/>
</dbReference>
<feature type="domain" description="RNA polymerase sigma-70 region 2" evidence="6">
    <location>
        <begin position="103"/>
        <end position="163"/>
    </location>
</feature>
<dbReference type="InterPro" id="IPR036388">
    <property type="entry name" value="WH-like_DNA-bd_sf"/>
</dbReference>
<comment type="similarity">
    <text evidence="1">Belongs to the sigma-70 factor family. ECF subfamily.</text>
</comment>
<evidence type="ECO:0000313" key="9">
    <source>
        <dbReference type="Proteomes" id="UP000247781"/>
    </source>
</evidence>
<evidence type="ECO:0000259" key="7">
    <source>
        <dbReference type="Pfam" id="PF08281"/>
    </source>
</evidence>
<name>A0A318HEC5_9MYCO</name>
<dbReference type="SUPFAM" id="SSF88659">
    <property type="entry name" value="Sigma3 and sigma4 domains of RNA polymerase sigma factors"/>
    <property type="match status" value="1"/>
</dbReference>
<keyword evidence="5" id="KW-0804">Transcription</keyword>
<dbReference type="GO" id="GO:0016987">
    <property type="term" value="F:sigma factor activity"/>
    <property type="evidence" value="ECO:0007669"/>
    <property type="project" value="UniProtKB-KW"/>
</dbReference>
<evidence type="ECO:0000256" key="1">
    <source>
        <dbReference type="ARBA" id="ARBA00010641"/>
    </source>
</evidence>
<proteinExistence type="inferred from homology"/>
<sequence>MSVDLSLHSPFGMDHRLVWAPTNTTCDGWAAAGKPCLRQSCGHDHSSHIRSEGMECSKCDCLGFVGVAQPDDSLLTIAESRRGTTNAELTARFERDVIPLRAPLFRRALRLTSNRTDAENLLQDTMLAAYVGFDSFREGTNLNAWLHRILKNKYIDTYRKRQRQPVVYLRADITDELLAVDGAHSSTGQRSAEDEALETLPNTDIKMAMKALPEQTRLVVYYADVQDLKYRQIAEIMHIPQGTVMSRLHRGRRQLRRLLVDAAECTGTTPTRRARSISCNEAKLGTRVSAPILTS</sequence>
<reference evidence="9" key="1">
    <citation type="submission" date="2018-05" db="EMBL/GenBank/DDBJ databases">
        <authorList>
            <person name="Deangelis K."/>
            <person name="Huntemann M."/>
            <person name="Clum A."/>
            <person name="Pillay M."/>
            <person name="Palaniappan K."/>
            <person name="Varghese N."/>
            <person name="Mikhailova N."/>
            <person name="Stamatis D."/>
            <person name="Reddy T."/>
            <person name="Daum C."/>
            <person name="Shapiro N."/>
            <person name="Ivanova N."/>
            <person name="Kyrpides N."/>
            <person name="Woyke T."/>
        </authorList>
    </citation>
    <scope>NUCLEOTIDE SEQUENCE [LARGE SCALE GENOMIC DNA]</scope>
    <source>
        <strain evidence="9">GAS496</strain>
    </source>
</reference>
<evidence type="ECO:0000256" key="5">
    <source>
        <dbReference type="ARBA" id="ARBA00023163"/>
    </source>
</evidence>
<dbReference type="GO" id="GO:0006352">
    <property type="term" value="P:DNA-templated transcription initiation"/>
    <property type="evidence" value="ECO:0007669"/>
    <property type="project" value="InterPro"/>
</dbReference>
<dbReference type="PANTHER" id="PTHR43133:SF59">
    <property type="entry name" value="ECF RNA POLYMERASE SIGMA FACTOR SIGR"/>
    <property type="match status" value="1"/>
</dbReference>
<dbReference type="InterPro" id="IPR014284">
    <property type="entry name" value="RNA_pol_sigma-70_dom"/>
</dbReference>
<dbReference type="Pfam" id="PF08281">
    <property type="entry name" value="Sigma70_r4_2"/>
    <property type="match status" value="1"/>
</dbReference>
<keyword evidence="3" id="KW-0731">Sigma factor</keyword>
<evidence type="ECO:0000256" key="4">
    <source>
        <dbReference type="ARBA" id="ARBA00023125"/>
    </source>
</evidence>
<evidence type="ECO:0000313" key="8">
    <source>
        <dbReference type="EMBL" id="PXX07306.1"/>
    </source>
</evidence>
<evidence type="ECO:0000259" key="6">
    <source>
        <dbReference type="Pfam" id="PF04542"/>
    </source>
</evidence>
<feature type="domain" description="RNA polymerase sigma factor 70 region 4 type 2" evidence="7">
    <location>
        <begin position="205"/>
        <end position="255"/>
    </location>
</feature>
<accession>A0A318HEC5</accession>
<organism evidence="8 9">
    <name type="scientific">Mycolicibacterium moriokaense</name>
    <dbReference type="NCBI Taxonomy" id="39691"/>
    <lineage>
        <taxon>Bacteria</taxon>
        <taxon>Bacillati</taxon>
        <taxon>Actinomycetota</taxon>
        <taxon>Actinomycetes</taxon>
        <taxon>Mycobacteriales</taxon>
        <taxon>Mycobacteriaceae</taxon>
        <taxon>Mycolicibacterium</taxon>
    </lineage>
</organism>
<dbReference type="SUPFAM" id="SSF88946">
    <property type="entry name" value="Sigma2 domain of RNA polymerase sigma factors"/>
    <property type="match status" value="1"/>
</dbReference>